<proteinExistence type="predicted"/>
<dbReference type="Gene3D" id="2.130.10.30">
    <property type="entry name" value="Regulator of chromosome condensation 1/beta-lactamase-inhibitor protein II"/>
    <property type="match status" value="1"/>
</dbReference>
<gene>
    <name evidence="2" type="ORF">NCI00_29110</name>
</gene>
<feature type="chain" id="PRO_5047135840" evidence="1">
    <location>
        <begin position="35"/>
        <end position="688"/>
    </location>
</feature>
<dbReference type="InterPro" id="IPR009091">
    <property type="entry name" value="RCC1/BLIP-II"/>
</dbReference>
<keyword evidence="1" id="KW-0732">Signal</keyword>
<dbReference type="EMBL" id="JAMZEL010000028">
    <property type="protein sequence ID" value="MCP1386538.1"/>
    <property type="molecule type" value="Genomic_DNA"/>
</dbReference>
<feature type="signal peptide" evidence="1">
    <location>
        <begin position="1"/>
        <end position="34"/>
    </location>
</feature>
<reference evidence="2 3" key="1">
    <citation type="submission" date="2022-06" db="EMBL/GenBank/DDBJ databases">
        <title>Runella sp. S5 genome sequencing.</title>
        <authorList>
            <person name="Park S."/>
        </authorList>
    </citation>
    <scope>NUCLEOTIDE SEQUENCE [LARGE SCALE GENOMIC DNA]</scope>
    <source>
        <strain evidence="2 3">S5</strain>
    </source>
</reference>
<dbReference type="Proteomes" id="UP001204772">
    <property type="component" value="Unassembled WGS sequence"/>
</dbReference>
<dbReference type="RefSeq" id="WP_253533450.1">
    <property type="nucleotide sequence ID" value="NZ_JAMZEL010000028.1"/>
</dbReference>
<accession>A0ABT1G0Q0</accession>
<dbReference type="SUPFAM" id="SSF50985">
    <property type="entry name" value="RCC1/BLIP-II"/>
    <property type="match status" value="1"/>
</dbReference>
<evidence type="ECO:0000313" key="3">
    <source>
        <dbReference type="Proteomes" id="UP001204772"/>
    </source>
</evidence>
<comment type="caution">
    <text evidence="2">The sequence shown here is derived from an EMBL/GenBank/DDBJ whole genome shotgun (WGS) entry which is preliminary data.</text>
</comment>
<sequence>MMKINTKYRTTDQLRAWQMLHLLLCLLAATGANAQWGADLGSPAMSTLTWDHISTVDSDYADHTIGLTKNNKMYVWGGNYVFTIHTNVASTGAPIVQTTPYYVPSPAGEKVIKVAAGHGRSTATGANVFNNFFGCLTESGKLYGWGLNLGYFPGIPSWPVLSNSTTYTGLAPDSTLSKRTPQQITILGESQFVDFAFGASYSNFWVAIGASGKAYTIGNAAALYDGTFAAIPIPAGADAATFKYVRVWTANGAVTEGHQVYLKGNDGNIYYTGLTQRVSVGVPSYYSDPATSTYPDAGGNPPPAIPNLRTDIPRLVPFPAGEDIVEMKITGGNTSIASAYYAISASGKAYASGFWGRVYTYPITGYTNKQYFTYPLAKLPTLNTELAKVPYGGDTLYILKRFCEIAMPPSASKIIDIYDNGVTASDAVNMGCVVITDEYKAYWAGRNANTLNALIFPNFLQFNDPYNTPRCDDTRPIATPSKTQWTVELINYRGAAKICAPPASGRMFIISKTGRGYFEGGIKAYSGLGKVVKSTTIFPIPIANEQLDVCNPNPGDAGAAVTSAPAVGTIDCSKTKLWPAPVAGTPSQTTLMVSVNVTTAGTFTPITVSGSGMSLGNGITSVSTTTTGVQAFYIPLNYDGSALANTFQFTVGSAGSCTADLTQKPNKQIANVWSLTNCSAITPGMLSK</sequence>
<keyword evidence="3" id="KW-1185">Reference proteome</keyword>
<protein>
    <submittedName>
        <fullName evidence="2">Uncharacterized protein</fullName>
    </submittedName>
</protein>
<name>A0ABT1G0Q0_9BACT</name>
<evidence type="ECO:0000256" key="1">
    <source>
        <dbReference type="SAM" id="SignalP"/>
    </source>
</evidence>
<organism evidence="2 3">
    <name type="scientific">Runella salmonicolor</name>
    <dbReference type="NCBI Taxonomy" id="2950278"/>
    <lineage>
        <taxon>Bacteria</taxon>
        <taxon>Pseudomonadati</taxon>
        <taxon>Bacteroidota</taxon>
        <taxon>Cytophagia</taxon>
        <taxon>Cytophagales</taxon>
        <taxon>Spirosomataceae</taxon>
        <taxon>Runella</taxon>
    </lineage>
</organism>
<evidence type="ECO:0000313" key="2">
    <source>
        <dbReference type="EMBL" id="MCP1386538.1"/>
    </source>
</evidence>